<dbReference type="PANTHER" id="PTHR46927:SF3">
    <property type="entry name" value="THAP-TYPE DOMAIN-CONTAINING PROTEIN"/>
    <property type="match status" value="1"/>
</dbReference>
<feature type="region of interest" description="Disordered" evidence="7">
    <location>
        <begin position="366"/>
        <end position="386"/>
    </location>
</feature>
<evidence type="ECO:0000259" key="9">
    <source>
        <dbReference type="PROSITE" id="PS50950"/>
    </source>
</evidence>
<protein>
    <submittedName>
        <fullName evidence="10">Uncharacterized protein</fullName>
    </submittedName>
</protein>
<evidence type="ECO:0000256" key="6">
    <source>
        <dbReference type="PROSITE-ProRule" id="PRU00309"/>
    </source>
</evidence>
<keyword evidence="1" id="KW-0479">Metal-binding</keyword>
<feature type="region of interest" description="Disordered" evidence="7">
    <location>
        <begin position="140"/>
        <end position="178"/>
    </location>
</feature>
<keyword evidence="2 5" id="KW-0863">Zinc-finger</keyword>
<proteinExistence type="predicted"/>
<evidence type="ECO:0000256" key="2">
    <source>
        <dbReference type="ARBA" id="ARBA00022771"/>
    </source>
</evidence>
<dbReference type="SMART" id="SM00692">
    <property type="entry name" value="DM3"/>
    <property type="match status" value="1"/>
</dbReference>
<dbReference type="GO" id="GO:0003677">
    <property type="term" value="F:DNA binding"/>
    <property type="evidence" value="ECO:0007669"/>
    <property type="project" value="UniProtKB-UniRule"/>
</dbReference>
<evidence type="ECO:0000256" key="3">
    <source>
        <dbReference type="ARBA" id="ARBA00022833"/>
    </source>
</evidence>
<comment type="caution">
    <text evidence="10">The sequence shown here is derived from an EMBL/GenBank/DDBJ whole genome shotgun (WGS) entry which is preliminary data.</text>
</comment>
<dbReference type="Pfam" id="PF05485">
    <property type="entry name" value="THAP"/>
    <property type="match status" value="1"/>
</dbReference>
<gene>
    <name evidence="10" type="ORF">LNINA_LOCUS5958</name>
</gene>
<keyword evidence="4 6" id="KW-0238">DNA-binding</keyword>
<feature type="compositionally biased region" description="Polar residues" evidence="7">
    <location>
        <begin position="167"/>
        <end position="178"/>
    </location>
</feature>
<feature type="domain" description="THAP-type" evidence="9">
    <location>
        <begin position="1"/>
        <end position="85"/>
    </location>
</feature>
<organism evidence="10 11">
    <name type="scientific">Leptosia nina</name>
    <dbReference type="NCBI Taxonomy" id="320188"/>
    <lineage>
        <taxon>Eukaryota</taxon>
        <taxon>Metazoa</taxon>
        <taxon>Ecdysozoa</taxon>
        <taxon>Arthropoda</taxon>
        <taxon>Hexapoda</taxon>
        <taxon>Insecta</taxon>
        <taxon>Pterygota</taxon>
        <taxon>Neoptera</taxon>
        <taxon>Endopterygota</taxon>
        <taxon>Lepidoptera</taxon>
        <taxon>Glossata</taxon>
        <taxon>Ditrysia</taxon>
        <taxon>Papilionoidea</taxon>
        <taxon>Pieridae</taxon>
        <taxon>Pierinae</taxon>
        <taxon>Leptosia</taxon>
    </lineage>
</organism>
<dbReference type="Gene3D" id="6.20.210.20">
    <property type="entry name" value="THAP domain"/>
    <property type="match status" value="1"/>
</dbReference>
<dbReference type="InterPro" id="IPR006612">
    <property type="entry name" value="THAP_Znf"/>
</dbReference>
<evidence type="ECO:0000259" key="8">
    <source>
        <dbReference type="PROSITE" id="PS50157"/>
    </source>
</evidence>
<dbReference type="SUPFAM" id="SSF57716">
    <property type="entry name" value="Glucocorticoid receptor-like (DNA-binding domain)"/>
    <property type="match status" value="1"/>
</dbReference>
<dbReference type="SUPFAM" id="SSF57667">
    <property type="entry name" value="beta-beta-alpha zinc fingers"/>
    <property type="match status" value="1"/>
</dbReference>
<reference evidence="10 11" key="1">
    <citation type="submission" date="2023-11" db="EMBL/GenBank/DDBJ databases">
        <authorList>
            <person name="Okamura Y."/>
        </authorList>
    </citation>
    <scope>NUCLEOTIDE SEQUENCE [LARGE SCALE GENOMIC DNA]</scope>
</reference>
<dbReference type="EMBL" id="CAVLEF010000008">
    <property type="protein sequence ID" value="CAK1546383.1"/>
    <property type="molecule type" value="Genomic_DNA"/>
</dbReference>
<dbReference type="AlphaFoldDB" id="A0AAV1JAJ7"/>
<evidence type="ECO:0000313" key="10">
    <source>
        <dbReference type="EMBL" id="CAK1546383.1"/>
    </source>
</evidence>
<dbReference type="Proteomes" id="UP001497472">
    <property type="component" value="Unassembled WGS sequence"/>
</dbReference>
<dbReference type="InterPro" id="IPR013087">
    <property type="entry name" value="Znf_C2H2_type"/>
</dbReference>
<dbReference type="PROSITE" id="PS50950">
    <property type="entry name" value="ZF_THAP"/>
    <property type="match status" value="1"/>
</dbReference>
<dbReference type="InterPro" id="IPR052224">
    <property type="entry name" value="THAP_domain_protein"/>
</dbReference>
<feature type="domain" description="C2H2-type" evidence="8">
    <location>
        <begin position="186"/>
        <end position="213"/>
    </location>
</feature>
<evidence type="ECO:0000256" key="1">
    <source>
        <dbReference type="ARBA" id="ARBA00022723"/>
    </source>
</evidence>
<name>A0AAV1JAJ7_9NEOP</name>
<sequence length="386" mass="43387">MPYYCTVPRCTSMAGKAKNVSFHQFPRDEELAKLWNQVLKRGKPYTKYSKVCSLHFKPEDYTFTSAQKNRGQWRTLRKDAIPSQNLPSESPIDDWHRKNPSPFKFPMSVDTSVQHQMAQAIYVQTMLAMQVAGVNDADFKGLSNGQSSPLNTDTTPPPPDDNTEPNAVSTGASRSNTANVPEKVTYECNQCSKCFKDPDVFILHQRNHKKTHHNTETLKANPILANLLKTDSDNVNKNVISIENQIMSALTENMANYLRNLSSIMNNGNNSYEMETGDNIEEFDGVNNSNDEDDAQNPNIQVEFGNNAEKIATNNIPLNEVLEYEQSEEYARSGTNQFSINGGSNSVYNTPKVIQTENNITNIDKTRQQPGNVVDNRQVTDTDCDK</sequence>
<evidence type="ECO:0000256" key="7">
    <source>
        <dbReference type="SAM" id="MobiDB-lite"/>
    </source>
</evidence>
<dbReference type="GO" id="GO:0008270">
    <property type="term" value="F:zinc ion binding"/>
    <property type="evidence" value="ECO:0007669"/>
    <property type="project" value="UniProtKB-KW"/>
</dbReference>
<keyword evidence="11" id="KW-1185">Reference proteome</keyword>
<evidence type="ECO:0000256" key="4">
    <source>
        <dbReference type="ARBA" id="ARBA00023125"/>
    </source>
</evidence>
<evidence type="ECO:0000256" key="5">
    <source>
        <dbReference type="PROSITE-ProRule" id="PRU00042"/>
    </source>
</evidence>
<dbReference type="InterPro" id="IPR038441">
    <property type="entry name" value="THAP_Znf_sf"/>
</dbReference>
<dbReference type="SMART" id="SM00980">
    <property type="entry name" value="THAP"/>
    <property type="match status" value="1"/>
</dbReference>
<keyword evidence="3" id="KW-0862">Zinc</keyword>
<evidence type="ECO:0000313" key="11">
    <source>
        <dbReference type="Proteomes" id="UP001497472"/>
    </source>
</evidence>
<feature type="compositionally biased region" description="Polar residues" evidence="7">
    <location>
        <begin position="366"/>
        <end position="377"/>
    </location>
</feature>
<dbReference type="PROSITE" id="PS50157">
    <property type="entry name" value="ZINC_FINGER_C2H2_2"/>
    <property type="match status" value="1"/>
</dbReference>
<dbReference type="PANTHER" id="PTHR46927">
    <property type="entry name" value="AGAP005574-PA"/>
    <property type="match status" value="1"/>
</dbReference>
<dbReference type="PROSITE" id="PS00028">
    <property type="entry name" value="ZINC_FINGER_C2H2_1"/>
    <property type="match status" value="1"/>
</dbReference>
<dbReference type="InterPro" id="IPR036236">
    <property type="entry name" value="Znf_C2H2_sf"/>
</dbReference>
<accession>A0AAV1JAJ7</accession>